<dbReference type="Proteomes" id="UP000038830">
    <property type="component" value="Unassembled WGS sequence"/>
</dbReference>
<gene>
    <name evidence="2" type="ORF">BN1211_1998</name>
</gene>
<protein>
    <submittedName>
        <fullName evidence="2">Uncharacterized protein</fullName>
    </submittedName>
</protein>
<feature type="compositionally biased region" description="Polar residues" evidence="1">
    <location>
        <begin position="45"/>
        <end position="59"/>
    </location>
</feature>
<feature type="compositionally biased region" description="Polar residues" evidence="1">
    <location>
        <begin position="66"/>
        <end position="86"/>
    </location>
</feature>
<feature type="compositionally biased region" description="Polar residues" evidence="1">
    <location>
        <begin position="1"/>
        <end position="16"/>
    </location>
</feature>
<dbReference type="AlphaFoldDB" id="A0A0H5C1Y6"/>
<evidence type="ECO:0000256" key="1">
    <source>
        <dbReference type="SAM" id="MobiDB-lite"/>
    </source>
</evidence>
<organism evidence="2 3">
    <name type="scientific">Cyberlindnera jadinii (strain ATCC 18201 / CBS 1600 / BCRC 20928 / JCM 3617 / NBRC 0987 / NRRL Y-1542)</name>
    <name type="common">Torula yeast</name>
    <name type="synonym">Candida utilis</name>
    <dbReference type="NCBI Taxonomy" id="983966"/>
    <lineage>
        <taxon>Eukaryota</taxon>
        <taxon>Fungi</taxon>
        <taxon>Dikarya</taxon>
        <taxon>Ascomycota</taxon>
        <taxon>Saccharomycotina</taxon>
        <taxon>Saccharomycetes</taxon>
        <taxon>Phaffomycetales</taxon>
        <taxon>Phaffomycetaceae</taxon>
        <taxon>Cyberlindnera</taxon>
    </lineage>
</organism>
<dbReference type="EMBL" id="CDQK01000002">
    <property type="protein sequence ID" value="CEP21793.1"/>
    <property type="molecule type" value="Genomic_DNA"/>
</dbReference>
<reference evidence="3" key="1">
    <citation type="journal article" date="2015" name="J. Biotechnol.">
        <title>The structure of the Cyberlindnera jadinii genome and its relation to Candida utilis analyzed by the occurrence of single nucleotide polymorphisms.</title>
        <authorList>
            <person name="Rupp O."/>
            <person name="Brinkrolf K."/>
            <person name="Buerth C."/>
            <person name="Kunigo M."/>
            <person name="Schneider J."/>
            <person name="Jaenicke S."/>
            <person name="Goesmann A."/>
            <person name="Puehler A."/>
            <person name="Jaeger K.-E."/>
            <person name="Ernst J.F."/>
        </authorList>
    </citation>
    <scope>NUCLEOTIDE SEQUENCE [LARGE SCALE GENOMIC DNA]</scope>
    <source>
        <strain evidence="3">ATCC 18201 / CBS 1600 / BCRC 20928 / JCM 3617 / NBRC 0987 / NRRL Y-1542</strain>
    </source>
</reference>
<sequence>MSLNNEKSKVGNNGSILNKAKVPSRSPLHYPSDIVINESQVRRLNGNSKDTSSTQNSATPKLFNLETDQVTGPPSRSGNTPVPQFNSNVISVFNEQVTMDEMMQKVQERRVEMNFDEL</sequence>
<accession>A0A0H5C1Y6</accession>
<name>A0A0H5C1Y6_CYBJN</name>
<feature type="region of interest" description="Disordered" evidence="1">
    <location>
        <begin position="1"/>
        <end position="86"/>
    </location>
</feature>
<evidence type="ECO:0000313" key="2">
    <source>
        <dbReference type="EMBL" id="CEP21793.1"/>
    </source>
</evidence>
<proteinExistence type="predicted"/>
<evidence type="ECO:0000313" key="3">
    <source>
        <dbReference type="Proteomes" id="UP000038830"/>
    </source>
</evidence>